<dbReference type="SUPFAM" id="SSF52402">
    <property type="entry name" value="Adenine nucleotide alpha hydrolases-like"/>
    <property type="match status" value="1"/>
</dbReference>
<dbReference type="PRINTS" id="PR01438">
    <property type="entry name" value="UNVRSLSTRESS"/>
</dbReference>
<feature type="domain" description="UspA" evidence="2">
    <location>
        <begin position="8"/>
        <end position="148"/>
    </location>
</feature>
<accession>A0A0R2L2S8</accession>
<comment type="similarity">
    <text evidence="1">Belongs to the universal stress protein A family.</text>
</comment>
<sequence length="149" mass="16333">MAAMSETRKQVLVAVDMSRHANVVVDFAIYVARKTGLGMLITYVINESAYHMDADDPNLSRVINSESDFAHRQLEEFAQRAQKRGVDDCDIQVLYGNPKEVLVHAASAAIIDHVIIGAHGKHSVSDTVIGSTTDFVVYRSSKTVTVVKS</sequence>
<gene>
    <name evidence="3" type="ORF">IV55_GL001018</name>
</gene>
<protein>
    <recommendedName>
        <fullName evidence="2">UspA domain-containing protein</fullName>
    </recommendedName>
</protein>
<dbReference type="Gene3D" id="3.40.50.620">
    <property type="entry name" value="HUPs"/>
    <property type="match status" value="1"/>
</dbReference>
<dbReference type="Pfam" id="PF00582">
    <property type="entry name" value="Usp"/>
    <property type="match status" value="1"/>
</dbReference>
<evidence type="ECO:0000259" key="2">
    <source>
        <dbReference type="Pfam" id="PF00582"/>
    </source>
</evidence>
<dbReference type="Proteomes" id="UP000051139">
    <property type="component" value="Unassembled WGS sequence"/>
</dbReference>
<keyword evidence="4" id="KW-1185">Reference proteome</keyword>
<organism evidence="3 4">
    <name type="scientific">Furfurilactobacillus siliginis</name>
    <dbReference type="NCBI Taxonomy" id="348151"/>
    <lineage>
        <taxon>Bacteria</taxon>
        <taxon>Bacillati</taxon>
        <taxon>Bacillota</taxon>
        <taxon>Bacilli</taxon>
        <taxon>Lactobacillales</taxon>
        <taxon>Lactobacillaceae</taxon>
        <taxon>Furfurilactobacillus</taxon>
    </lineage>
</organism>
<dbReference type="InterPro" id="IPR006015">
    <property type="entry name" value="Universal_stress_UspA"/>
</dbReference>
<dbReference type="InterPro" id="IPR006016">
    <property type="entry name" value="UspA"/>
</dbReference>
<dbReference type="CDD" id="cd00293">
    <property type="entry name" value="USP-like"/>
    <property type="match status" value="1"/>
</dbReference>
<evidence type="ECO:0000313" key="4">
    <source>
        <dbReference type="Proteomes" id="UP000051139"/>
    </source>
</evidence>
<dbReference type="EMBL" id="JQCB01000023">
    <property type="protein sequence ID" value="KRN93514.1"/>
    <property type="molecule type" value="Genomic_DNA"/>
</dbReference>
<dbReference type="PANTHER" id="PTHR46268:SF6">
    <property type="entry name" value="UNIVERSAL STRESS PROTEIN UP12"/>
    <property type="match status" value="1"/>
</dbReference>
<dbReference type="AlphaFoldDB" id="A0A0R2L2S8"/>
<reference evidence="3 4" key="1">
    <citation type="journal article" date="2015" name="Genome Announc.">
        <title>Expanding the biotechnology potential of lactobacilli through comparative genomics of 213 strains and associated genera.</title>
        <authorList>
            <person name="Sun Z."/>
            <person name="Harris H.M."/>
            <person name="McCann A."/>
            <person name="Guo C."/>
            <person name="Argimon S."/>
            <person name="Zhang W."/>
            <person name="Yang X."/>
            <person name="Jeffery I.B."/>
            <person name="Cooney J.C."/>
            <person name="Kagawa T.F."/>
            <person name="Liu W."/>
            <person name="Song Y."/>
            <person name="Salvetti E."/>
            <person name="Wrobel A."/>
            <person name="Rasinkangas P."/>
            <person name="Parkhill J."/>
            <person name="Rea M.C."/>
            <person name="O'Sullivan O."/>
            <person name="Ritari J."/>
            <person name="Douillard F.P."/>
            <person name="Paul Ross R."/>
            <person name="Yang R."/>
            <person name="Briner A.E."/>
            <person name="Felis G.E."/>
            <person name="de Vos W.M."/>
            <person name="Barrangou R."/>
            <person name="Klaenhammer T.R."/>
            <person name="Caufield P.W."/>
            <person name="Cui Y."/>
            <person name="Zhang H."/>
            <person name="O'Toole P.W."/>
        </authorList>
    </citation>
    <scope>NUCLEOTIDE SEQUENCE [LARGE SCALE GENOMIC DNA]</scope>
    <source>
        <strain evidence="3 4">DSM 22696</strain>
    </source>
</reference>
<dbReference type="PATRIC" id="fig|348151.3.peg.1041"/>
<evidence type="ECO:0000256" key="1">
    <source>
        <dbReference type="ARBA" id="ARBA00008791"/>
    </source>
</evidence>
<comment type="caution">
    <text evidence="3">The sequence shown here is derived from an EMBL/GenBank/DDBJ whole genome shotgun (WGS) entry which is preliminary data.</text>
</comment>
<dbReference type="STRING" id="348151.IV55_GL001018"/>
<proteinExistence type="inferred from homology"/>
<evidence type="ECO:0000313" key="3">
    <source>
        <dbReference type="EMBL" id="KRN93514.1"/>
    </source>
</evidence>
<name>A0A0R2L2S8_9LACO</name>
<dbReference type="InterPro" id="IPR014729">
    <property type="entry name" value="Rossmann-like_a/b/a_fold"/>
</dbReference>
<dbReference type="PANTHER" id="PTHR46268">
    <property type="entry name" value="STRESS RESPONSE PROTEIN NHAX"/>
    <property type="match status" value="1"/>
</dbReference>